<keyword evidence="2" id="KW-1185">Reference proteome</keyword>
<reference evidence="1 2" key="1">
    <citation type="submission" date="2018-04" db="EMBL/GenBank/DDBJ databases">
        <title>WGS assembly of Panicum hallii var. hallii HAL2.</title>
        <authorList>
            <person name="Lovell J."/>
            <person name="Jenkins J."/>
            <person name="Lowry D."/>
            <person name="Mamidi S."/>
            <person name="Sreedasyam A."/>
            <person name="Weng X."/>
            <person name="Barry K."/>
            <person name="Bonette J."/>
            <person name="Campitelli B."/>
            <person name="Daum C."/>
            <person name="Gordon S."/>
            <person name="Gould B."/>
            <person name="Lipzen A."/>
            <person name="MacQueen A."/>
            <person name="Palacio-Mejia J."/>
            <person name="Plott C."/>
            <person name="Shakirov E."/>
            <person name="Shu S."/>
            <person name="Yoshinaga Y."/>
            <person name="Zane M."/>
            <person name="Rokhsar D."/>
            <person name="Grimwood J."/>
            <person name="Schmutz J."/>
            <person name="Juenger T."/>
        </authorList>
    </citation>
    <scope>NUCLEOTIDE SEQUENCE [LARGE SCALE GENOMIC DNA]</scope>
    <source>
        <strain evidence="2">cv. HAL2</strain>
    </source>
</reference>
<gene>
    <name evidence="1" type="ORF">GQ55_2G010000</name>
</gene>
<organism evidence="1 2">
    <name type="scientific">Panicum hallii var. hallii</name>
    <dbReference type="NCBI Taxonomy" id="1504633"/>
    <lineage>
        <taxon>Eukaryota</taxon>
        <taxon>Viridiplantae</taxon>
        <taxon>Streptophyta</taxon>
        <taxon>Embryophyta</taxon>
        <taxon>Tracheophyta</taxon>
        <taxon>Spermatophyta</taxon>
        <taxon>Magnoliopsida</taxon>
        <taxon>Liliopsida</taxon>
        <taxon>Poales</taxon>
        <taxon>Poaceae</taxon>
        <taxon>PACMAD clade</taxon>
        <taxon>Panicoideae</taxon>
        <taxon>Panicodae</taxon>
        <taxon>Paniceae</taxon>
        <taxon>Panicinae</taxon>
        <taxon>Panicum</taxon>
        <taxon>Panicum sect. Panicum</taxon>
    </lineage>
</organism>
<evidence type="ECO:0000313" key="1">
    <source>
        <dbReference type="EMBL" id="PUZ68241.1"/>
    </source>
</evidence>
<dbReference type="AlphaFoldDB" id="A0A2T7EK89"/>
<dbReference type="EMBL" id="CM009750">
    <property type="protein sequence ID" value="PUZ68241.1"/>
    <property type="molecule type" value="Genomic_DNA"/>
</dbReference>
<sequence length="94" mass="9871">MGTAQGRTSSAAGNIQFAEAATPAALQSSNATNSEHLQARTNPTCNCKCLGTRETGGHTARKLPVSFIIASCTPDKQVLRWGMRGPCAFSLCED</sequence>
<name>A0A2T7EK89_9POAL</name>
<dbReference type="Gramene" id="PUZ68241">
    <property type="protein sequence ID" value="PUZ68241"/>
    <property type="gene ID" value="GQ55_2G010000"/>
</dbReference>
<protein>
    <submittedName>
        <fullName evidence="1">Uncharacterized protein</fullName>
    </submittedName>
</protein>
<accession>A0A2T7EK89</accession>
<evidence type="ECO:0000313" key="2">
    <source>
        <dbReference type="Proteomes" id="UP000244336"/>
    </source>
</evidence>
<dbReference type="Proteomes" id="UP000244336">
    <property type="component" value="Chromosome 2"/>
</dbReference>
<proteinExistence type="predicted"/>